<dbReference type="InterPro" id="IPR011989">
    <property type="entry name" value="ARM-like"/>
</dbReference>
<reference evidence="6" key="2">
    <citation type="submission" date="2025-04" db="UniProtKB">
        <authorList>
            <consortium name="RefSeq"/>
        </authorList>
    </citation>
    <scope>IDENTIFICATION</scope>
    <source>
        <strain evidence="6">DH4</strain>
        <tissue evidence="6">Whole body</tissue>
    </source>
</reference>
<dbReference type="PANTHER" id="PTHR13347">
    <property type="entry name" value="HEAT REPEAT-CONTAINING PROTEIN 3"/>
    <property type="match status" value="1"/>
</dbReference>
<keyword evidence="5" id="KW-1185">Reference proteome</keyword>
<evidence type="ECO:0000259" key="3">
    <source>
        <dbReference type="Pfam" id="PF25567"/>
    </source>
</evidence>
<feature type="region of interest" description="Disordered" evidence="2">
    <location>
        <begin position="1"/>
        <end position="21"/>
    </location>
</feature>
<sequence>MGKQKRQKNKPHKKNPTGLLSVKDFETEEIDDITNDDQESALRRVYEEIQSVNIEEKLSGLQTIESMSYNSTLAVQITKNGIAKIIGPLLVDKNILIRTSSASALRYLADNGKMEAHTNLLNDDIMTPLCTLLKQYYIDWQPKDHNEKNKAIDEKEAFIQAVTLLWTLCDHNEFAVKCCNENDIVSILTKFFDITIYGIEIATIITQCLLSLSEDNINAIKKLKNSEDTLNQLLNTEINNASVSEVACFKTAISGLLINLTNYEENTSMNIICKVINVLSDTLSIDCKQLLSNLISILPYEKNAFSSNAKKKVQDNRRIFGAQQQALEILANLCSEDQENENESDLENSDYEIENIDDVCMDDKLYKTMFSLPLEVVEIFNICNIISKVWDKTRIMNTDTIEILEQNVEGKDILKQIHTLNCTAYLCLNNLISCLEIDALGGIENIYRMWTEIGTIVFKDTSANDIELLESATAAMRAAIQKLSEEKVNIFNCLTLADVQPMLNRERQCLNANIQVNLIRILGNLALILRNNDTSEAREIIKHISIFLLDACILESKVWVMAEFLDTIIDIYAEDNSDQLANEIKLLEKLQTLIPCFKNKIRQQKKTLGDNIAIVSTVNMNIMKFIRYKEKRMRNL</sequence>
<dbReference type="AlphaFoldDB" id="A0A7M7GUL9"/>
<feature type="compositionally biased region" description="Basic residues" evidence="2">
    <location>
        <begin position="1"/>
        <end position="15"/>
    </location>
</feature>
<dbReference type="Gene3D" id="1.25.10.10">
    <property type="entry name" value="Leucine-rich Repeat Variant"/>
    <property type="match status" value="1"/>
</dbReference>
<gene>
    <name evidence="6" type="primary">LOC724506</name>
</gene>
<comment type="similarity">
    <text evidence="1">Belongs to the nuclear import and ribosome assembly adapter family.</text>
</comment>
<dbReference type="GO" id="GO:0006606">
    <property type="term" value="P:protein import into nucleus"/>
    <property type="evidence" value="ECO:0007669"/>
    <property type="project" value="TreeGrafter"/>
</dbReference>
<dbReference type="InterPro" id="IPR052616">
    <property type="entry name" value="SYO1-like"/>
</dbReference>
<dbReference type="GO" id="GO:0042273">
    <property type="term" value="P:ribosomal large subunit biogenesis"/>
    <property type="evidence" value="ECO:0007669"/>
    <property type="project" value="TreeGrafter"/>
</dbReference>
<dbReference type="SUPFAM" id="SSF48371">
    <property type="entry name" value="ARM repeat"/>
    <property type="match status" value="1"/>
</dbReference>
<dbReference type="EnsemblMetazoa" id="XM_006563034">
    <property type="protein sequence ID" value="XP_006563097"/>
    <property type="gene ID" value="LOC724506"/>
</dbReference>
<feature type="domain" description="SYO1-like TPR repeats" evidence="3">
    <location>
        <begin position="375"/>
        <end position="632"/>
    </location>
</feature>
<dbReference type="Pfam" id="PF25567">
    <property type="entry name" value="TPR_SYO1"/>
    <property type="match status" value="1"/>
</dbReference>
<evidence type="ECO:0000256" key="2">
    <source>
        <dbReference type="SAM" id="MobiDB-lite"/>
    </source>
</evidence>
<dbReference type="GeneID" id="724506"/>
<protein>
    <submittedName>
        <fullName evidence="6">HEAT repeat-containing protein 3</fullName>
    </submittedName>
</protein>
<proteinExistence type="inferred from homology"/>
<evidence type="ECO:0000313" key="5">
    <source>
        <dbReference type="Proteomes" id="UP000005203"/>
    </source>
</evidence>
<dbReference type="RefSeq" id="XP_006563097.2">
    <property type="nucleotide sequence ID" value="XM_006563034.2"/>
</dbReference>
<organism evidence="4">
    <name type="scientific">Apis mellifera</name>
    <name type="common">Honeybee</name>
    <dbReference type="NCBI Taxonomy" id="7460"/>
    <lineage>
        <taxon>Eukaryota</taxon>
        <taxon>Metazoa</taxon>
        <taxon>Ecdysozoa</taxon>
        <taxon>Arthropoda</taxon>
        <taxon>Hexapoda</taxon>
        <taxon>Insecta</taxon>
        <taxon>Pterygota</taxon>
        <taxon>Neoptera</taxon>
        <taxon>Endopterygota</taxon>
        <taxon>Hymenoptera</taxon>
        <taxon>Apocrita</taxon>
        <taxon>Aculeata</taxon>
        <taxon>Apoidea</taxon>
        <taxon>Anthophila</taxon>
        <taxon>Apidae</taxon>
        <taxon>Apis</taxon>
    </lineage>
</organism>
<dbReference type="CDD" id="cd13394">
    <property type="entry name" value="Syo1_like"/>
    <property type="match status" value="1"/>
</dbReference>
<dbReference type="InterPro" id="IPR016024">
    <property type="entry name" value="ARM-type_fold"/>
</dbReference>
<dbReference type="GO" id="GO:0051082">
    <property type="term" value="F:unfolded protein binding"/>
    <property type="evidence" value="ECO:0007669"/>
    <property type="project" value="TreeGrafter"/>
</dbReference>
<dbReference type="Proteomes" id="UP000005203">
    <property type="component" value="Linkage group LG14"/>
</dbReference>
<dbReference type="OrthoDB" id="288703at2759"/>
<reference evidence="4" key="1">
    <citation type="submission" date="2021-01" db="UniProtKB">
        <authorList>
            <consortium name="EnsemblMetazoa"/>
        </authorList>
    </citation>
    <scope>IDENTIFICATION</scope>
    <source>
        <strain evidence="4">DH4</strain>
    </source>
</reference>
<dbReference type="PANTHER" id="PTHR13347:SF1">
    <property type="entry name" value="HEAT REPEAT-CONTAINING PROTEIN 3"/>
    <property type="match status" value="1"/>
</dbReference>
<accession>A0A7M7GUL9</accession>
<accession>A0A8B6YXV5</accession>
<name>A0A7M7GUL9_APIME</name>
<dbReference type="KEGG" id="ame:724506"/>
<evidence type="ECO:0000313" key="4">
    <source>
        <dbReference type="EnsemblMetazoa" id="XP_006563097"/>
    </source>
</evidence>
<evidence type="ECO:0000313" key="6">
    <source>
        <dbReference type="RefSeq" id="XP_006563097.2"/>
    </source>
</evidence>
<dbReference type="InterPro" id="IPR057990">
    <property type="entry name" value="TPR_SYO1"/>
</dbReference>
<evidence type="ECO:0000256" key="1">
    <source>
        <dbReference type="ARBA" id="ARBA00049983"/>
    </source>
</evidence>